<proteinExistence type="predicted"/>
<gene>
    <name evidence="2" type="ORF">SAMN04488029_1366</name>
</gene>
<reference evidence="2 3" key="1">
    <citation type="submission" date="2017-04" db="EMBL/GenBank/DDBJ databases">
        <authorList>
            <person name="Afonso C.L."/>
            <person name="Miller P.J."/>
            <person name="Scott M.A."/>
            <person name="Spackman E."/>
            <person name="Goraichik I."/>
            <person name="Dimitrov K.M."/>
            <person name="Suarez D.L."/>
            <person name="Swayne D.E."/>
        </authorList>
    </citation>
    <scope>NUCLEOTIDE SEQUENCE [LARGE SCALE GENOMIC DNA]</scope>
    <source>
        <strain evidence="2 3">DSM 26133</strain>
    </source>
</reference>
<feature type="chain" id="PRO_5012845640" evidence="1">
    <location>
        <begin position="36"/>
        <end position="243"/>
    </location>
</feature>
<keyword evidence="3" id="KW-1185">Reference proteome</keyword>
<keyword evidence="1" id="KW-0732">Signal</keyword>
<sequence length="243" mass="27686">MNEVKKKCLGWRKILTFAKYGLFYFLMFCSFLVNAQSSTSSEKESTQGLTYYSGSIYHAKKANADIDGTVYVSEGWKKGSVINALGNETPVDQLQYDVYNQKILFVLGGQIYSLNEDLNIKEFRLGHKVFEKRFISGENKPDFFEVLSDNSKIGLLKRYKCTLVKGKASTGALPGRNDMFVMDTELYVEKEGGALEKIKPNKGNVLDLMDDKSDKIVEFAKSNKLNYRKEQDLTRILNFYDSL</sequence>
<dbReference type="EMBL" id="FWYF01000001">
    <property type="protein sequence ID" value="SMD33003.1"/>
    <property type="molecule type" value="Genomic_DNA"/>
</dbReference>
<organism evidence="2 3">
    <name type="scientific">Reichenbachiella faecimaris</name>
    <dbReference type="NCBI Taxonomy" id="692418"/>
    <lineage>
        <taxon>Bacteria</taxon>
        <taxon>Pseudomonadati</taxon>
        <taxon>Bacteroidota</taxon>
        <taxon>Cytophagia</taxon>
        <taxon>Cytophagales</taxon>
        <taxon>Reichenbachiellaceae</taxon>
        <taxon>Reichenbachiella</taxon>
    </lineage>
</organism>
<protein>
    <submittedName>
        <fullName evidence="2">Uncharacterized protein</fullName>
    </submittedName>
</protein>
<evidence type="ECO:0000313" key="3">
    <source>
        <dbReference type="Proteomes" id="UP000192472"/>
    </source>
</evidence>
<name>A0A1W2G8Q0_REIFA</name>
<evidence type="ECO:0000256" key="1">
    <source>
        <dbReference type="SAM" id="SignalP"/>
    </source>
</evidence>
<dbReference type="OrthoDB" id="680837at2"/>
<accession>A0A1W2G8Q0</accession>
<evidence type="ECO:0000313" key="2">
    <source>
        <dbReference type="EMBL" id="SMD33003.1"/>
    </source>
</evidence>
<dbReference type="STRING" id="692418.SAMN04488029_1366"/>
<dbReference type="AlphaFoldDB" id="A0A1W2G8Q0"/>
<feature type="signal peptide" evidence="1">
    <location>
        <begin position="1"/>
        <end position="35"/>
    </location>
</feature>
<dbReference type="Proteomes" id="UP000192472">
    <property type="component" value="Unassembled WGS sequence"/>
</dbReference>
<dbReference type="RefSeq" id="WP_084371634.1">
    <property type="nucleotide sequence ID" value="NZ_FWYF01000001.1"/>
</dbReference>